<dbReference type="Proteomes" id="UP000094065">
    <property type="component" value="Unassembled WGS sequence"/>
</dbReference>
<dbReference type="PANTHER" id="PTHR19818">
    <property type="entry name" value="ZINC FINGER PROTEIN ZIC AND GLI"/>
    <property type="match status" value="1"/>
</dbReference>
<dbReference type="PROSITE" id="PS50157">
    <property type="entry name" value="ZINC_FINGER_C2H2_2"/>
    <property type="match status" value="2"/>
</dbReference>
<dbReference type="AlphaFoldDB" id="A0A1E3I0P5"/>
<feature type="region of interest" description="Disordered" evidence="8">
    <location>
        <begin position="637"/>
        <end position="656"/>
    </location>
</feature>
<evidence type="ECO:0000256" key="5">
    <source>
        <dbReference type="ARBA" id="ARBA00023015"/>
    </source>
</evidence>
<dbReference type="EMBL" id="AWGJ01000003">
    <property type="protein sequence ID" value="ODN82159.1"/>
    <property type="molecule type" value="Genomic_DNA"/>
</dbReference>
<evidence type="ECO:0000313" key="10">
    <source>
        <dbReference type="EMBL" id="ODN82159.1"/>
    </source>
</evidence>
<keyword evidence="2" id="KW-0677">Repeat</keyword>
<name>A0A1E3I0P5_9TREE</name>
<feature type="region of interest" description="Disordered" evidence="8">
    <location>
        <begin position="489"/>
        <end position="534"/>
    </location>
</feature>
<keyword evidence="11" id="KW-1185">Reference proteome</keyword>
<feature type="compositionally biased region" description="Low complexity" evidence="8">
    <location>
        <begin position="870"/>
        <end position="893"/>
    </location>
</feature>
<evidence type="ECO:0000256" key="3">
    <source>
        <dbReference type="ARBA" id="ARBA00022771"/>
    </source>
</evidence>
<dbReference type="SMART" id="SM00355">
    <property type="entry name" value="ZnF_C2H2"/>
    <property type="match status" value="3"/>
</dbReference>
<accession>A0A1E3I0P5</accession>
<dbReference type="GO" id="GO:0045944">
    <property type="term" value="P:positive regulation of transcription by RNA polymerase II"/>
    <property type="evidence" value="ECO:0007669"/>
    <property type="project" value="UniProtKB-ARBA"/>
</dbReference>
<feature type="region of interest" description="Disordered" evidence="8">
    <location>
        <begin position="181"/>
        <end position="209"/>
    </location>
</feature>
<feature type="region of interest" description="Disordered" evidence="8">
    <location>
        <begin position="1052"/>
        <end position="1105"/>
    </location>
</feature>
<evidence type="ECO:0000256" key="2">
    <source>
        <dbReference type="ARBA" id="ARBA00022737"/>
    </source>
</evidence>
<feature type="compositionally biased region" description="Basic and acidic residues" evidence="8">
    <location>
        <begin position="64"/>
        <end position="78"/>
    </location>
</feature>
<evidence type="ECO:0000256" key="8">
    <source>
        <dbReference type="SAM" id="MobiDB-lite"/>
    </source>
</evidence>
<dbReference type="InterPro" id="IPR036236">
    <property type="entry name" value="Znf_C2H2_sf"/>
</dbReference>
<dbReference type="SUPFAM" id="SSF57667">
    <property type="entry name" value="beta-beta-alpha zinc fingers"/>
    <property type="match status" value="2"/>
</dbReference>
<feature type="compositionally biased region" description="Low complexity" evidence="8">
    <location>
        <begin position="313"/>
        <end position="332"/>
    </location>
</feature>
<protein>
    <recommendedName>
        <fullName evidence="9">C2H2-type domain-containing protein</fullName>
    </recommendedName>
</protein>
<feature type="region of interest" description="Disordered" evidence="8">
    <location>
        <begin position="143"/>
        <end position="167"/>
    </location>
</feature>
<feature type="compositionally biased region" description="Low complexity" evidence="8">
    <location>
        <begin position="286"/>
        <end position="300"/>
    </location>
</feature>
<sequence length="1105" mass="118592">MGDPSTPSFDAIFAQAPRRNDSTNSTNSFSHYTADPAFFPSRQQVSDEPQDLQENFHKPSASTSRDHSREDTESRHPEIMSGGYNVVNGKRRESLRKESLPFNPQTDSTLIATASKRDEGAAFSNGYSSPPIGDIMFGPQQSLHNPHQQAEQQQPQSWAMGGGLSRQSLPYGAIQQQHFSPFQSPQPTPSTAGIDFMQPPSTASSMGDSVMSDQLGAYLDHRASMEDVHGAQHQQVQGEWGQDFLGDEQGLYGQQQVDVKQGLTDGHNEENGAGLQRIISNHSHHSSYPSRTSSPYPQQQFAPPETAPTPLNSHSRTASLSASRSPSPLAPSQTPDVPMNVMSPPLANQHPSYPRASSSPHTNPNSPFFNKPQSPPALKIPNATASPALPPLVTGPQVTGNQSYTGHGLGHPQIRQSVSSGSGSGGLFPPANPALEHLGGMAGISPIAPNADGPMIRIQPSTPISGLKEGRGLFDAALRIAKANQQAQAQKGQYSGDGKDIQSQDFHASSCQTQTLPNSSSAEQVTGQEGEGAGSQRMDFAATMGQYGQHGWLSAAGGGDNLRVAGQTRPRAKSDSIIPSPTADSFDRQAFLSFIGANDVAVPALQQNVEIQQDQGMSSDAAEQWRNSVNAWKMGVAGNEGGQSGPTLDPRLLPGQDDTDAIYQQLLIQQQTGQPPQLDQSQQHQLQELQAQRERLYPLNTNPPPVKPSSGEISPTSMVFYQSLGLHPHNAPHLSGTVSAPWTQTTFGNTTPGYTHPATAGPYQQYFLAPSHPKGRRSSFGGGEHPAVGAGTPGYGVEFSPQLNARPGPVRGSSMHKRLAKSEDFGKGGTGWGVGTGGSTAEFLQSITGDDGSLLPPTSRGRSMSHSRHSSASSVRSASPALSISSQGSSFSHHSPRMEMMDGMQLPGYAGYQPSLQVPQLYEDNHPKKMKVTSAATKVASETRRTQDGLFMCPVPGCGSTFTRHFNLKGHLRSHNDERPYKCLYEGCPKATIGFARQHDCKRHMLLHEGLRLFECDACGKKFARLDALTRHHKSEQGQECAISHPLPCNPDGSAMSESQYKAYKGIQTTPEENERRPSASGTSRRRSGTGRSHVSGEEETPETE</sequence>
<dbReference type="GO" id="GO:0008270">
    <property type="term" value="F:zinc ion binding"/>
    <property type="evidence" value="ECO:0007669"/>
    <property type="project" value="UniProtKB-KW"/>
</dbReference>
<evidence type="ECO:0000256" key="6">
    <source>
        <dbReference type="ARBA" id="ARBA00023163"/>
    </source>
</evidence>
<evidence type="ECO:0000313" key="11">
    <source>
        <dbReference type="Proteomes" id="UP000094065"/>
    </source>
</evidence>
<dbReference type="GO" id="GO:0000981">
    <property type="term" value="F:DNA-binding transcription factor activity, RNA polymerase II-specific"/>
    <property type="evidence" value="ECO:0007669"/>
    <property type="project" value="TreeGrafter"/>
</dbReference>
<dbReference type="PANTHER" id="PTHR19818:SF139">
    <property type="entry name" value="PAIR-RULE PROTEIN ODD-PAIRED"/>
    <property type="match status" value="1"/>
</dbReference>
<dbReference type="PROSITE" id="PS00028">
    <property type="entry name" value="ZINC_FINGER_C2H2_1"/>
    <property type="match status" value="1"/>
</dbReference>
<keyword evidence="5" id="KW-0805">Transcription regulation</keyword>
<dbReference type="InterPro" id="IPR050329">
    <property type="entry name" value="GLI_C2H2-zinc-finger"/>
</dbReference>
<feature type="compositionally biased region" description="Polar residues" evidence="8">
    <location>
        <begin position="503"/>
        <end position="527"/>
    </location>
</feature>
<feature type="region of interest" description="Disordered" evidence="8">
    <location>
        <begin position="1"/>
        <end position="123"/>
    </location>
</feature>
<evidence type="ECO:0000256" key="7">
    <source>
        <dbReference type="PROSITE-ProRule" id="PRU00042"/>
    </source>
</evidence>
<keyword evidence="3 7" id="KW-0863">Zinc-finger</keyword>
<feature type="compositionally biased region" description="Basic and acidic residues" evidence="8">
    <location>
        <begin position="90"/>
        <end position="99"/>
    </location>
</feature>
<feature type="compositionally biased region" description="Polar residues" evidence="8">
    <location>
        <begin position="349"/>
        <end position="372"/>
    </location>
</feature>
<reference evidence="10 11" key="1">
    <citation type="submission" date="2016-06" db="EMBL/GenBank/DDBJ databases">
        <title>Evolution of pathogenesis and genome organization in the Tremellales.</title>
        <authorList>
            <person name="Cuomo C."/>
            <person name="Litvintseva A."/>
            <person name="Heitman J."/>
            <person name="Chen Y."/>
            <person name="Sun S."/>
            <person name="Springer D."/>
            <person name="Dromer F."/>
            <person name="Young S."/>
            <person name="Zeng Q."/>
            <person name="Chapman S."/>
            <person name="Gujja S."/>
            <person name="Saif S."/>
            <person name="Birren B."/>
        </authorList>
    </citation>
    <scope>NUCLEOTIDE SEQUENCE [LARGE SCALE GENOMIC DNA]</scope>
    <source>
        <strain evidence="10 11">CBS 6039</strain>
    </source>
</reference>
<feature type="compositionally biased region" description="Low complexity" evidence="8">
    <location>
        <begin position="181"/>
        <end position="191"/>
    </location>
</feature>
<keyword evidence="6" id="KW-0804">Transcription</keyword>
<feature type="compositionally biased region" description="Polar residues" evidence="8">
    <location>
        <begin position="396"/>
        <end position="405"/>
    </location>
</feature>
<feature type="region of interest" description="Disordered" evidence="8">
    <location>
        <begin position="561"/>
        <end position="581"/>
    </location>
</feature>
<dbReference type="GeneID" id="30153762"/>
<feature type="compositionally biased region" description="Polar residues" evidence="8">
    <location>
        <begin position="22"/>
        <end position="31"/>
    </location>
</feature>
<feature type="compositionally biased region" description="Gly residues" evidence="8">
    <location>
        <begin position="827"/>
        <end position="838"/>
    </location>
</feature>
<evidence type="ECO:0000256" key="4">
    <source>
        <dbReference type="ARBA" id="ARBA00022833"/>
    </source>
</evidence>
<dbReference type="GO" id="GO:0000978">
    <property type="term" value="F:RNA polymerase II cis-regulatory region sequence-specific DNA binding"/>
    <property type="evidence" value="ECO:0007669"/>
    <property type="project" value="TreeGrafter"/>
</dbReference>
<feature type="region of interest" description="Disordered" evidence="8">
    <location>
        <begin position="808"/>
        <end position="906"/>
    </location>
</feature>
<dbReference type="GO" id="GO:0005634">
    <property type="term" value="C:nucleus"/>
    <property type="evidence" value="ECO:0007669"/>
    <property type="project" value="UniProtKB-ARBA"/>
</dbReference>
<evidence type="ECO:0000259" key="9">
    <source>
        <dbReference type="PROSITE" id="PS50157"/>
    </source>
</evidence>
<keyword evidence="1" id="KW-0479">Metal-binding</keyword>
<dbReference type="Pfam" id="PF00096">
    <property type="entry name" value="zf-C2H2"/>
    <property type="match status" value="2"/>
</dbReference>
<comment type="caution">
    <text evidence="10">The sequence shown here is derived from an EMBL/GenBank/DDBJ whole genome shotgun (WGS) entry which is preliminary data.</text>
</comment>
<dbReference type="Gene3D" id="3.30.160.60">
    <property type="entry name" value="Classic Zinc Finger"/>
    <property type="match status" value="3"/>
</dbReference>
<feature type="domain" description="C2H2-type" evidence="9">
    <location>
        <begin position="1014"/>
        <end position="1041"/>
    </location>
</feature>
<dbReference type="STRING" id="1295533.A0A1E3I0P5"/>
<feature type="domain" description="C2H2-type" evidence="9">
    <location>
        <begin position="951"/>
        <end position="980"/>
    </location>
</feature>
<feature type="compositionally biased region" description="Polar residues" evidence="8">
    <location>
        <begin position="102"/>
        <end position="112"/>
    </location>
</feature>
<keyword evidence="4" id="KW-0862">Zinc</keyword>
<dbReference type="InterPro" id="IPR013087">
    <property type="entry name" value="Znf_C2H2_type"/>
</dbReference>
<feature type="region of interest" description="Disordered" evidence="8">
    <location>
        <begin position="283"/>
        <end position="432"/>
    </location>
</feature>
<dbReference type="OrthoDB" id="4748970at2759"/>
<evidence type="ECO:0000256" key="1">
    <source>
        <dbReference type="ARBA" id="ARBA00022723"/>
    </source>
</evidence>
<dbReference type="FunFam" id="3.30.160.60:FF:000032">
    <property type="entry name" value="Krueppel-like factor 4"/>
    <property type="match status" value="1"/>
</dbReference>
<gene>
    <name evidence="10" type="ORF">L202_02453</name>
</gene>
<organism evidence="10 11">
    <name type="scientific">Cryptococcus amylolentus CBS 6039</name>
    <dbReference type="NCBI Taxonomy" id="1295533"/>
    <lineage>
        <taxon>Eukaryota</taxon>
        <taxon>Fungi</taxon>
        <taxon>Dikarya</taxon>
        <taxon>Basidiomycota</taxon>
        <taxon>Agaricomycotina</taxon>
        <taxon>Tremellomycetes</taxon>
        <taxon>Tremellales</taxon>
        <taxon>Cryptococcaceae</taxon>
        <taxon>Cryptococcus</taxon>
    </lineage>
</organism>
<dbReference type="RefSeq" id="XP_018996478.1">
    <property type="nucleotide sequence ID" value="XM_019136075.1"/>
</dbReference>
<proteinExistence type="predicted"/>